<protein>
    <submittedName>
        <fullName evidence="1">Uncharacterized protein</fullName>
    </submittedName>
</protein>
<dbReference type="Proteomes" id="UP000831701">
    <property type="component" value="Chromosome 20"/>
</dbReference>
<evidence type="ECO:0000313" key="2">
    <source>
        <dbReference type="Proteomes" id="UP000831701"/>
    </source>
</evidence>
<accession>A0ACB8VKC4</accession>
<gene>
    <name evidence="1" type="ORF">L3Q82_017333</name>
</gene>
<reference evidence="1" key="1">
    <citation type="submission" date="2022-04" db="EMBL/GenBank/DDBJ databases">
        <title>Jade perch genome.</title>
        <authorList>
            <person name="Chao B."/>
        </authorList>
    </citation>
    <scope>NUCLEOTIDE SEQUENCE</scope>
    <source>
        <strain evidence="1">CB-2022</strain>
    </source>
</reference>
<comment type="caution">
    <text evidence="1">The sequence shown here is derived from an EMBL/GenBank/DDBJ whole genome shotgun (WGS) entry which is preliminary data.</text>
</comment>
<feature type="non-terminal residue" evidence="1">
    <location>
        <position position="1"/>
    </location>
</feature>
<name>A0ACB8VKC4_9TELE</name>
<keyword evidence="2" id="KW-1185">Reference proteome</keyword>
<evidence type="ECO:0000313" key="1">
    <source>
        <dbReference type="EMBL" id="KAI3356072.1"/>
    </source>
</evidence>
<sequence>HKVIIVGLDNAGKTTILYQFSMNEVVHTSPTIGSNVEEIVVNNTHFLMWDIGGQESLRSSWNTYYTNTEFVIVVVDSTDRERISVTKEELYRMLAHEDLRKAGLLIFANKQDVKGCMSVAEISQSLQLTSVKDHQWHIQACCALTGEGPLEGIIRHMSSRSLMLFRDLDEQPQEQRGERARARETAEGFGVRRGGQVRNQQLVEIKTGDVASEDQVAVIQGITAPLWRGRERHPAAAVRLGAGSGLPTRKVRKKVKVDTSKFMTPYLAHSQKMLEQFSHNKYRQAYDKSRGMPPAIITDSPEMIRIRKAQEQLSEVKYRMEGNKARTTSMYDGEAREITHAKHVSELISKVLYRQKWDETKDRYLLPPDAPELVLAVKNAANYSKKLYTEAWDEEKTLFYPYSDSPELRRVAKAQEVLSDVHYKKGHDQRKAKYTSLPDPPEVELAKRVAAQHSDLKYKEDYNKNVRGQWCETPYFDVAIARVAMDNLSNRKYTQDFEDKKDQIYFMQTDTPVYDTNKKARIAASEVQYKKDYEKTKSQCQYNTLPATENPLLRQLRYAGTILSDKVYKANYEKSRGFSINYCDTPKFQMDSVLKQFSDTHYKDKYDNEVKGHYIGSYEDLYMLHCQKVEEMKNEQLYKAEYEDIKTRCFFPQTLTPEYEAVKKLQQCNDKTYRQHPDKVKFTQVVDSPVLVQAAINAKQLSDLNYKAQYEEIKTKNSLPPDYPFFIQSRVNAFNLSDNCYKYDWEKTKAKKFEVRGDAISILAARAHTNIASDVKYKKEYEKNKGQMVGALSINDDPKILHSVHVAKIQSDREYKKDYEKIKTKYHTPLDMMSVTLAKKSQAITSMAGYRSISTNYFLPPDSVLLDLAKKANIIQSDNEYKSDYNTYTKGSPWITFGSMDVEKNKRAAEILSEKKYRQHPDTIPFTSIDDHPIMLQAKVNQLQRSDLFYKRGLEEVHQKYSLPPDVPEFIQAKCNAYNISNKYYKSAWQELIAKGYDLKPDAIPVIAAKAARHAASDVQYKKAYEKARGHHVGFRSLQDDPLLVHYMEVAKMQSEKNYKKDYHKAKLKYHSPVDMMSVAHAKQASAVQTYAGYRKVPHSYLLLPDAMNLELCRTMNYNASDHNYKLDYETSVKGIGWVPIGSLEVEKAKAAAAALNEKKYRQHPDTIKFTSVTDSMNMELAKANAKIMNDKEYRASGEKFMHTYHLPPDVPELMQARYNAVNISQNYYTYAHRQDLLKGHHVKEDAIPIVAAKSSRDIASNAKGHHVGFRSLQDDPLLVHYMEVAKMQSEKNNYKKDYHKAKLKYHTPVDMMSNIYKSDYTNFCKGTGWVPIGSLDVEKAKAAKTALAEIGYRQHPSTLKFTSKTDAMNMALALSNTKQLDQASYKASGEKFKHTYHLPADSPEFLQAKFNAQTMSESHYKHKWLEDIAKGYDLKPDAIAILHAKQGRHIASNVQYKKDFEKAKGHHVGFRSLQDDPLLVHYMEVAKMQSDKNYKKDYHKAKLKYHTPVDMMSVAHAKQASAVQTYAGYRKVPHSYLLLPDNMHLQLCRTMNAQSSDCNYKSEWNNYVRGIGWVPIGSLAVETAKVGGEIQSEKKYRTHPSTFKFSKLMDSMDVALATANNQIMNKKAYTAAWEKDKLAVHVMPDCPEIVLAKANAINMSNKLYKAGLVEMANKGHNLKADAIPILAAKSGTTIASNYKYKLAYEKARGHHVGFRSLQDDPLLVHYMEVAKMQSDKNYKKDYHKSKLKYHSPVDMMSVVHAKQASTVQTYTGYRKVPHSYLLLPDNMHLQLCRTMNAQSSDCNYKSEWNNYVRGIGWVPIGSLAVETAKVGGEIQSEKKYRTHPSTFKFSKLMDSMDVALATANNQIMNKKAYTAAWEKDKLTVHVMPDCPEIVLAKANAINMSNKLYKAGLVQMANKGYNLKADAIPILAAKSGTTIASNYKYKLAYEKARGHHVGFRSLQDDPLLVHYMEVARLQSDKNYKKDYHKSKLKYHSPVDMMSVAHAKHASTVQTYAGYKQINSHYTVLPDAMNLELARNMQFIASDNQYKSEYQSFIRGIGWVPIGSLDVEKAKTAGQIFSEARYRKHPSNFKFTKDMHSMDLTLATANNQIMDKKSYTQAWEKDKTTIHIMPDSMDIVLARANNKNVSEKLYKLDNELSKKKGHNVRADAIAVQAAKASTAIASDYKYKTGYRKQVGHHIGALSIQDDPLLMLALNSAKIASDALYKKDFNKSKTKFHLPVDMMAFELAKKNQIQVNHANYITRLHNWTCLPDSNDVVQARHAYNLQSDAIYKEDLKMLQGIGWVPIGSLDVEKVKKAGEILSEKQYRQHPSNFKYKMTTEDMPLVLAKANAQNMNKKAYSEAWDKDKTTIHIMPDAMDVLLAKANKVNYSVKMYKQANEDAKKKGYDLRNDAISIIAAKASRDIASDYKYKTGYRKQVGHHIGALSIQDDPLLMLALNSAKIASDALYKKDFNKSKTKFHLPVDMMAFELAKKNQIQVNHANYITRLHNWTCLPDSNDVVQARHAYNLQSDAIYKEDLKMLQGVGWVPIGSLDVEKVKKAGEALSERKYRQHPSNFKYKMTTEDMPLALAKANAQVMNKNAYVQAWENEKTKIHVMPDAMDVLLAKANSANYSLKRYKQANEDAKKKGYDLRNDAISIIAAKASRDIASDYKYKTGYRKQPKIASDALYKKDFNKSKTKFNLPVDMMAFELAKKNQIQVNHANYITRLHNWTCLPDSNDVVQARHAYNLQSDAIYKEDLKMLQGIGWVPIGSLDVEKVKKAGEVLSERKYRQHPSNFKYKMTTEDMPLALAKANAQVMNKKAYVEAWENEKTKIHVMPDAMDVLLAKANNVNYSLKKYKQANEDAKKKGYDLRNDAISIIAARASRDIASDYKYKTGYRKQVGHHIGALSIQDDPLLMLALNSAKIASDALYKKDFNKSKTKFNLPVDMMAFELAKKNQIQVNHANYITRLHNWTCLPDSNDVVQARHAYDLQSDAVYKADLKWLQGLGWVPIGSIDVEKVKKAGEILSDRKYRQHPSTVPFTSTSEAMNIVLAKNNALTMNKRLYTEAWEKDKTILHINPDTPEIILSQQNAINMSRKLYRQGFEATIKKGYFLPGDAISVKSAKASREIISDYKYKTGYRKQVGHHIGARCVQDDPLIMLALNSAKIASDALYKKDFNKSKTKFHLPVDMLNLELAKKCQIQVNDFNYRTHLHQWTCLPDSNDVVQARKAYNLQSDAVYKADLDEIVGVGWVPIGSLDVLKAKNAAKILSDRLYKQKPDTLKYKTDMTSMPMVLAKSNADIINKKNYIAAWEADKVKNHVGADLPELLLSKANAYNISKKIYREGVEEIFRKGYDLKGDAVAVVAAKHGRNIISDYQYKTGYRKQVGHHIGALSVHDDPLIMLALNSAKIASDALYKKDFNKSKTKFHLPVDMLNLELAKKCQIQVNDFNYRTHLHNWTCLPDSNDVVQARKAYDLQSDAVYKADMEWIKGTGWVPIGSVDVEKAKKAAEILSDRKYRQHPSNFKFTAQMCDMPYALAQANAQTMDKKAYIAAWEKDKTNLHVMPDTPEILLAKANKLNTSLKYYREGYMDTINKGYFLPKDAISVLSARASRDIISDYKYKAGFRKQCGHHIGALSVKDDPLIMLAANAARISSDNIYKKDFNKTKTKYNLPVDMLTIELAKKCQQQVNDFNYRTHLHQWTCLPDSNDVVQARKIYDLQSDAVYKADLEWLRGCGWSPQDSVDVIKARNAQTILNERLYRQPPSTVKFTSVVDLPAIVLSKQNAENLSDRKYKEVWEKDKLTIHLPSDTPTIELSKANAINISNKLYTKAWDDQKAKGYHIKEDAISVLKAKASRDIISDYKYKTGYRRQVGHHIGARCVQDDPLIMLALNSAKIASDALYKKDFNKSKTKFHLPVDMLNLELAKKCQIQVNDFNYRTHLHQWTCLPDSNDVVQARKAYDLQSDAVYKADLEWLRGCGWIPHESVDVVKVKHAQKILADRGYRVKLDDQKYTVPADRVDMVCAKNAAEVLNEAKYREAWHQEKTNYTLVDTPTLATAREVAKNVHPKLYTKAWDGVKATGYFMPGDAVPIKQCIQTTKVQSQHKYLEGYRKQVGHHIGALSVYDDPLMMLALNSAKIASDALYKKDFNKSKTKFNLPVDMLQFELAKKCQIQVNDDNYRTRLHQWTCMPDSNDVIQARKAYDLQSDHVYKSDLEWLRGCGWVAADSVDHVKVRKAQELLNERIYKKNAKECFGKFTLIVDRPEIVLAKINAANLSDLKYKETFNAEKGHYIGSEDTPQLAHSREVSKIISEKLYKQNWDESKAAGYKLDHEYIPLVSGKKGREIASDVKYKDVHEKAKGHYMAGTLVDFPEVMRCGEQEKNKGLRIYQKDYHHTKTKTHIPSDIIANQVAKRCQDMLSDVIYRTYLHQWTCHPDQEDAIRARKTNEILSDVFYKDDLNWMKGIGCYVWDTPEIVRAKKSYELQSELKYRDGAKKEFNNYSIVTDTPAYVTAVLGHTWASELNYREAYHKEKHLYTTVLDTYDYARCQNFKHFFSNKNYTEAWDKIKAKSYQIPHDAHALQHAKVQKIVLSNVKYKEDYEKFKSLYSLPKSLEDDPATARCVKAGKLVLDRLYKEKYEKTKAKNHIPPDMLEILSARNTQSTVSGIHYRKYLHQWICLPDMQVYVQARKVNEQLSDIFYKDDLNWLKGIGCYAWDTPEILRVKHAGNLQSENKYRAKGVEAFKEYSVVTETPVYETAKQNAQNLSDLHYRYDYNANIKGTNTAPAVTIETERARLANYIQSDNWYKEANKSFMPTGYSLPHDTPLIKQAKMNTIVTSDVKYKEAYEMVKAKAYTLHPEGVNFVNARKAHKIINDRIYREDYHKQKDKIHTTYDTPDIRQVKMNQEHLSDLCYKEKYYNSRGQLISMPVTPELMHCYHVNEITSDLKYKEDLLWLKGLGCFLYDTPEMVHVRNITKFRVTYPTEAKKNLANFSVVLETPEYKRVTELKTHMSNLIYKAQSKEDMAKVTTTGDAVDIQRAKWAQQLTNKAISLQYLYTDLAAKERAHFTPEMETPTICHARKMKVVYSDIKYKDQYEKMKHRYTAIADTPHLIRAKKSYLQSSDLRYKETFELAKGHYRTVKDALNITYHRRVTDDISEVKYREKYINSLGTWKSIPDRPEFFFSRIVNDNVSNVKYKEDLDWLKGIGCFVWDTPELLQAERNKTLYSERLYKASFEKNRGNFKYTSDTPFFQAAKHASILINDRIYKANYEKTRDKFTITTDDPRYQLARENRKMSQARYKSRAKELLKSGCNELLRPDLLTALYSSTMTSKWRYREQYERAKDKFTSVLETPEYEAHRRSKKISDIIYKMEYNKTKAKGYTLPYDTPHQQHMKKVKEITSNLKYKEVYEKSKAQINIDPEAHEIRAAKEAYKNISNLDYRKKYQATKSKWVWTADRPDFLNAAKNSLQQSDVEYKYDKEMLKGCVIPVVDDKFTVLALKNAEMASTVKYKQKYEKEKGHYVPVQDTPQILHAKAVRTLASESKYKEASKKDMQSGSFTTLPETRDTAHSKEVNKLVSKTLYKSKFEKEKGKSIYNQMVVPPDVQHAMAVAKNQSNVSYKKDAKANLHYTTVVDRPDIKKATQAAKLISEIGYRDKAREEASRGGSLAHRPDIALATEVSKLTSQVEAKPSLHGAASYDTPQMRHIKKMSAVTSDLKYKEKFDKEMKGKRPQYDLKESKIYKTLKDANVLASEVKYKGDLKKIHKPVTDMAESLSMQHSLSTSKLSSDYCYKKKFEESKGHYHMIADTPEQLHLKEASELQSNVKYKEKYEKEKGKPMLDFETPTYVTAKEAQHMQSQKDYKKDFEEHMRGKNLSGLEVTPAMIHVRHATKIASEREYRRDLEEGVKGKGLTVLEETPELLRARNATQILCEREYKKALEQEIKGKGMLALATDTPDFMRARNATDILSQTKYKQTAEMDRASYTTVIDTPDIIHAQQMRNIVSQKKYREEAEKTMSHYVPVLDTPEMQRVRENQKNFSTLQYQIDLKNIKGKVSTVKDTPEMLRVKENTKNFSLVSTLYFCIQYKEDLGGGTALPKTPEMERVKQNQRNISTVLHRVTLPSFISSSTSPFSMSPPYPESQSITSPALTSRGNIQIIASQYAKWPKIQYKEDLGGGTALPETPEMERVKQNQRNISTIQYKEDLGGGTALPETPEMERVKQNQRNISTIQYKEDLGGGTALPETPEMERVKQNQRNISTVLHRVILPSFISSSTSPPSMSPPYPESQSITSPALTFEKGQSLQPNVTYCVFVCLCLTLHLCNLCDGQIRYKEAVGQGTAIPDLPEVKRVRETQKNISLLQYKSGVGQGTSVSETPEMERVKRNQQNISTVLYKDSSAKGTPVVFTPEMERVKRNQENISSVLYSDDSFRKQVQGKAAFVLDTPEMRRVRETQRIISGVRYHEDFEKNKGSFTPTTSDPVTERVKKITQDFSDISYRGIQRRVVEMERRRAIEHDQETITDLRVWRTNPGSVFDYDPAEDNIQSRSLHMMSVQAQRRSKEHSRSTSALSGMADEKSEVSQDANHHMSLYSNGFMTSSIGYQTAKTVELQQRSSSVATQQTTASSVPSHPSTTGKTVRAMYDYTAADNDEVSFRDGDVIVNVQSIDEGWMYGTVRSSAPARPACCRPTTWKQFKDTARPSSLLEWARHIHRANQSALLRSQPWLRAMSDGGQGVKGFHMIVNVTEVRLVS</sequence>
<proteinExistence type="predicted"/>
<dbReference type="EMBL" id="CM041550">
    <property type="protein sequence ID" value="KAI3356072.1"/>
    <property type="molecule type" value="Genomic_DNA"/>
</dbReference>
<organism evidence="1 2">
    <name type="scientific">Scortum barcoo</name>
    <name type="common">barcoo grunter</name>
    <dbReference type="NCBI Taxonomy" id="214431"/>
    <lineage>
        <taxon>Eukaryota</taxon>
        <taxon>Metazoa</taxon>
        <taxon>Chordata</taxon>
        <taxon>Craniata</taxon>
        <taxon>Vertebrata</taxon>
        <taxon>Euteleostomi</taxon>
        <taxon>Actinopterygii</taxon>
        <taxon>Neopterygii</taxon>
        <taxon>Teleostei</taxon>
        <taxon>Neoteleostei</taxon>
        <taxon>Acanthomorphata</taxon>
        <taxon>Eupercaria</taxon>
        <taxon>Centrarchiformes</taxon>
        <taxon>Terapontoidei</taxon>
        <taxon>Terapontidae</taxon>
        <taxon>Scortum</taxon>
    </lineage>
</organism>